<dbReference type="OrthoDB" id="2011702at2759"/>
<dbReference type="AlphaFoldDB" id="F8NPP6"/>
<dbReference type="RefSeq" id="XP_007315828.1">
    <property type="nucleotide sequence ID" value="XM_007315766.1"/>
</dbReference>
<accession>F8NPP6</accession>
<evidence type="ECO:0000313" key="1">
    <source>
        <dbReference type="EMBL" id="EGO27737.1"/>
    </source>
</evidence>
<evidence type="ECO:0008006" key="2">
    <source>
        <dbReference type="Google" id="ProtNLM"/>
    </source>
</evidence>
<dbReference type="HOGENOM" id="CLU_008184_0_0_1"/>
<reference evidence="1" key="1">
    <citation type="submission" date="2011-04" db="EMBL/GenBank/DDBJ databases">
        <title>Evolution of plant cell wall degrading machinery underlies the functional diversity of forest fungi.</title>
        <authorList>
            <consortium name="US DOE Joint Genome Institute (JGI-PGF)"/>
            <person name="Eastwood D.C."/>
            <person name="Floudas D."/>
            <person name="Binder M."/>
            <person name="Majcherczyk A."/>
            <person name="Schneider P."/>
            <person name="Aerts A."/>
            <person name="Asiegbu F.O."/>
            <person name="Baker S.E."/>
            <person name="Barry K."/>
            <person name="Bendiksby M."/>
            <person name="Blumentritt M."/>
            <person name="Coutinho P.M."/>
            <person name="Cullen D."/>
            <person name="Cullen D."/>
            <person name="Gathman A."/>
            <person name="Goodell B."/>
            <person name="Henrissat B."/>
            <person name="Ihrmark K."/>
            <person name="Kauserud H."/>
            <person name="Kohler A."/>
            <person name="LaButti K."/>
            <person name="Lapidus A."/>
            <person name="Lavin J.L."/>
            <person name="Lee Y.-H."/>
            <person name="Lindquist E."/>
            <person name="Lilly W."/>
            <person name="Lucas S."/>
            <person name="Morin E."/>
            <person name="Murat C."/>
            <person name="Oguiza J.A."/>
            <person name="Park J."/>
            <person name="Pisabarro A.G."/>
            <person name="Riley R."/>
            <person name="Rosling A."/>
            <person name="Salamov A."/>
            <person name="Schmidt O."/>
            <person name="Schmutz J."/>
            <person name="Skrede I."/>
            <person name="Stenlid J."/>
            <person name="Wiebenga A."/>
            <person name="Xie X."/>
            <person name="Kues U."/>
            <person name="Hibbett D.S."/>
            <person name="Hoffmeister D."/>
            <person name="Hogberg N."/>
            <person name="Martin F."/>
            <person name="Grigoriev I.V."/>
            <person name="Watkinson S.C."/>
        </authorList>
    </citation>
    <scope>NUCLEOTIDE SEQUENCE</scope>
    <source>
        <strain evidence="1">S7.9</strain>
    </source>
</reference>
<dbReference type="KEGG" id="sla:SERLADRAFT_360350"/>
<organism>
    <name type="scientific">Serpula lacrymans var. lacrymans (strain S7.9)</name>
    <name type="common">Dry rot fungus</name>
    <dbReference type="NCBI Taxonomy" id="578457"/>
    <lineage>
        <taxon>Eukaryota</taxon>
        <taxon>Fungi</taxon>
        <taxon>Dikarya</taxon>
        <taxon>Basidiomycota</taxon>
        <taxon>Agaricomycotina</taxon>
        <taxon>Agaricomycetes</taxon>
        <taxon>Agaricomycetidae</taxon>
        <taxon>Boletales</taxon>
        <taxon>Coniophorineae</taxon>
        <taxon>Serpulaceae</taxon>
        <taxon>Serpula</taxon>
    </lineage>
</organism>
<gene>
    <name evidence="1" type="ORF">SERLADRAFT_360350</name>
</gene>
<name>F8NPP6_SERL9</name>
<dbReference type="EMBL" id="GL945431">
    <property type="protein sequence ID" value="EGO27737.1"/>
    <property type="molecule type" value="Genomic_DNA"/>
</dbReference>
<proteinExistence type="predicted"/>
<sequence>MRLLHWCTLEPAGPSNLAAIRFSSPSRVQSIRIFPTNAIPFSQCPEVIARTEPDSFFLDVYFNAHPTQSATQPDAKQKQKAPNALVPTIIPYSGGQVDFAVNMGDDFATRLMIVSGNFESVSMAIYGEVLLERSPSPVLYQPRNISAADSLPATYGLDPSSALDPTLVANQLLELIPNAPPLSLVIRLMFCLKPSNDDWELPEFPHLYSDLDEEELDIDLESAFRCMSRPVADDSQLDFLQRFVDKVAEAIGPKDDSQSYFMAGILCRSASQHPSLAQLLMENLDLEQVFDTSNMDKVTILRLWDASANSDIAKHLNTDWFLNLLENIQSSPITDRETKEAVQKLADRIHGWHAFEDALSNPQTNYNEAASLMKEVGLEEQSFGIWLESVTTHQGLVTKLQDNLVLPLGQSHPPVLLHSYSTAVSHDDFISFVRAYIGVSCVLAVYAWSDSLPNDQCRERTLGVLRLWQEIDGYREIVNHLLLLRQMTFRLECMTADNDPPTRSGIHAEQILLNLAKNPRSFLRDDFVKCVLSLRQPLSYINEDQRLSIRSAALIADDGLSAAIDILIRTNSVSWDANQIRIFRVALSVIGNHLENEEIGDWGVLESVWTEETHGIANYLVDILVNVSKELTRHLALTQPPPVMHEIIHQLFRLSNDLFALITHFGPISTITSRFLRSLTVAVSDIFVCTDSADISFSQTSSACIAAQETRQGCIDLVRGFTELIPSADLCKNGSTLMLRTLLEQGLRPHNQDPARHVLQVFCLIGHIMPLSPDDATDVTPSSWLMVNIPSVLVELGAFFRALDVESKAHMVKRLVNLDQGVIGIGEWLLQEEFGIGEWLLQEEFTCVAGFMQSLDTTVTDSHHSIAQHQVLLILRLTSDLITPSSQVSTWAITTLCTSPELSHLLAVCMVSLLNSNLYSSHQAHIAQNLAPHSASAECSLRIAVVLTLFRGIRLHELGCDILESALVVLRSLDGEKINFEELQWEVGCATSAIACSSDHLSSLDTKAADAMVLTLSWLLENASIGTSGLFGISVAEWGTLCLGIEDKVSPDNAPLLNALREKISPRVKSPVLTSFIPESLEISLQTIGILLEPPVPTPSTPKRKSPSQDVLGLVALSPPTALLRSPAITGLTKTYLNNDFRQLRQLPSARQNTSRLPSMHVDEFELSTSGSSPTLIPVPNLNAEIFNLAPPFNITQ</sequence>
<dbReference type="Proteomes" id="UP000008064">
    <property type="component" value="Unassembled WGS sequence"/>
</dbReference>
<protein>
    <recommendedName>
        <fullName evidence="2">Virilizer N-terminal domain-containing protein</fullName>
    </recommendedName>
</protein>
<dbReference type="GeneID" id="18809763"/>